<reference evidence="3 4" key="1">
    <citation type="submission" date="2024-02" db="EMBL/GenBank/DDBJ databases">
        <title>Genome analysis and characterization of Microbaculum marinisediminis sp. nov., isolated from marine sediment.</title>
        <authorList>
            <person name="Du Z.-J."/>
            <person name="Ye Y.-Q."/>
            <person name="Zhang Z.-R."/>
            <person name="Yuan S.-M."/>
            <person name="Zhang X.-Y."/>
        </authorList>
    </citation>
    <scope>NUCLEOTIDE SEQUENCE [LARGE SCALE GENOMIC DNA]</scope>
    <source>
        <strain evidence="3 4">SDUM1044001</strain>
    </source>
</reference>
<dbReference type="Pfam" id="PF13230">
    <property type="entry name" value="GATase_4"/>
    <property type="match status" value="1"/>
</dbReference>
<evidence type="ECO:0000259" key="2">
    <source>
        <dbReference type="PROSITE" id="PS51278"/>
    </source>
</evidence>
<feature type="domain" description="Glutamine amidotransferase type-2" evidence="2">
    <location>
        <begin position="2"/>
        <end position="266"/>
    </location>
</feature>
<dbReference type="CDD" id="cd01908">
    <property type="entry name" value="YafJ"/>
    <property type="match status" value="1"/>
</dbReference>
<gene>
    <name evidence="3" type="ORF">V3328_12500</name>
</gene>
<proteinExistence type="predicted"/>
<evidence type="ECO:0000313" key="4">
    <source>
        <dbReference type="Proteomes" id="UP001378188"/>
    </source>
</evidence>
<dbReference type="InterPro" id="IPR052373">
    <property type="entry name" value="Gamma-glu_amide_hydrolase"/>
</dbReference>
<organism evidence="3 4">
    <name type="scientific">Microbaculum marinum</name>
    <dbReference type="NCBI Taxonomy" id="1764581"/>
    <lineage>
        <taxon>Bacteria</taxon>
        <taxon>Pseudomonadati</taxon>
        <taxon>Pseudomonadota</taxon>
        <taxon>Alphaproteobacteria</taxon>
        <taxon>Hyphomicrobiales</taxon>
        <taxon>Tepidamorphaceae</taxon>
        <taxon>Microbaculum</taxon>
    </lineage>
</organism>
<dbReference type="SUPFAM" id="SSF56235">
    <property type="entry name" value="N-terminal nucleophile aminohydrolases (Ntn hydrolases)"/>
    <property type="match status" value="1"/>
</dbReference>
<dbReference type="Gene3D" id="3.60.20.10">
    <property type="entry name" value="Glutamine Phosphoribosylpyrophosphate, subunit 1, domain 1"/>
    <property type="match status" value="1"/>
</dbReference>
<dbReference type="EMBL" id="JAZHOF010000004">
    <property type="protein sequence ID" value="MEJ8572301.1"/>
    <property type="molecule type" value="Genomic_DNA"/>
</dbReference>
<evidence type="ECO:0000313" key="3">
    <source>
        <dbReference type="EMBL" id="MEJ8572301.1"/>
    </source>
</evidence>
<keyword evidence="1 3" id="KW-0315">Glutamine amidotransferase</keyword>
<dbReference type="Proteomes" id="UP001378188">
    <property type="component" value="Unassembled WGS sequence"/>
</dbReference>
<dbReference type="PANTHER" id="PTHR43187">
    <property type="entry name" value="GLUTAMINE AMIDOTRANSFERASE DUG3-RELATED"/>
    <property type="match status" value="1"/>
</dbReference>
<dbReference type="RefSeq" id="WP_340329989.1">
    <property type="nucleotide sequence ID" value="NZ_JAZHOF010000004.1"/>
</dbReference>
<dbReference type="InterPro" id="IPR029055">
    <property type="entry name" value="Ntn_hydrolases_N"/>
</dbReference>
<evidence type="ECO:0000256" key="1">
    <source>
        <dbReference type="ARBA" id="ARBA00022962"/>
    </source>
</evidence>
<comment type="caution">
    <text evidence="3">The sequence shown here is derived from an EMBL/GenBank/DDBJ whole genome shotgun (WGS) entry which is preliminary data.</text>
</comment>
<protein>
    <submittedName>
        <fullName evidence="3">Class II glutamine amidotransferase</fullName>
    </submittedName>
</protein>
<accession>A0AAW9RXU9</accession>
<dbReference type="AlphaFoldDB" id="A0AAW9RXU9"/>
<keyword evidence="4" id="KW-1185">Reference proteome</keyword>
<dbReference type="InterPro" id="IPR017932">
    <property type="entry name" value="GATase_2_dom"/>
</dbReference>
<name>A0AAW9RXU9_9HYPH</name>
<sequence length="266" mass="29723">MCRLVAYSGEPIYLETQLSDPPRSLIRQSREARESHWTVNGDGCGVGWYGNREAPGLYRSVRPAWGDSNLLSICHQLRSPMFAGHIRAATAGEVATANCHPFAVGRRLFMHNGYIGGYTRIRRAIEMMIPADLYRYRKGASDSEAIFLIAMGRGMETDPIAAMAQTLSDIVALNADLDHNEPLELAAVHTDGESLWAFRWARHHIAPTLYHRAFGSGVVIASEPYDDQHSEWHAVPEDSVIVVRPDRSMEISPFLPRQRPARTASR</sequence>
<dbReference type="InterPro" id="IPR026869">
    <property type="entry name" value="EgtC-like"/>
</dbReference>
<dbReference type="PANTHER" id="PTHR43187:SF1">
    <property type="entry name" value="GLUTAMINE AMIDOTRANSFERASE DUG3-RELATED"/>
    <property type="match status" value="1"/>
</dbReference>
<dbReference type="PROSITE" id="PS51278">
    <property type="entry name" value="GATASE_TYPE_2"/>
    <property type="match status" value="1"/>
</dbReference>